<dbReference type="EMBL" id="JACVVK020000223">
    <property type="protein sequence ID" value="KAK7483681.1"/>
    <property type="molecule type" value="Genomic_DNA"/>
</dbReference>
<dbReference type="AlphaFoldDB" id="A0ABD0K9R2"/>
<dbReference type="Proteomes" id="UP001519460">
    <property type="component" value="Unassembled WGS sequence"/>
</dbReference>
<gene>
    <name evidence="2" type="ORF">BaRGS_00025114</name>
</gene>
<keyword evidence="3" id="KW-1185">Reference proteome</keyword>
<evidence type="ECO:0000256" key="1">
    <source>
        <dbReference type="SAM" id="MobiDB-lite"/>
    </source>
</evidence>
<proteinExistence type="predicted"/>
<feature type="non-terminal residue" evidence="2">
    <location>
        <position position="92"/>
    </location>
</feature>
<feature type="region of interest" description="Disordered" evidence="1">
    <location>
        <begin position="1"/>
        <end position="26"/>
    </location>
</feature>
<reference evidence="2 3" key="1">
    <citation type="journal article" date="2023" name="Sci. Data">
        <title>Genome assembly of the Korean intertidal mud-creeper Batillaria attramentaria.</title>
        <authorList>
            <person name="Patra A.K."/>
            <person name="Ho P.T."/>
            <person name="Jun S."/>
            <person name="Lee S.J."/>
            <person name="Kim Y."/>
            <person name="Won Y.J."/>
        </authorList>
    </citation>
    <scope>NUCLEOTIDE SEQUENCE [LARGE SCALE GENOMIC DNA]</scope>
    <source>
        <strain evidence="2">Wonlab-2016</strain>
    </source>
</reference>
<comment type="caution">
    <text evidence="2">The sequence shown here is derived from an EMBL/GenBank/DDBJ whole genome shotgun (WGS) entry which is preliminary data.</text>
</comment>
<evidence type="ECO:0000313" key="2">
    <source>
        <dbReference type="EMBL" id="KAK7483681.1"/>
    </source>
</evidence>
<sequence>MGGSPSTRRVVVEDSEGSGVVKFGKPPPGAEDLESYYMEYLKQLEEREKHLLASMPRSSVKGLRLLPSQPPSDSQLLCTSSSILNLCGTSQT</sequence>
<organism evidence="2 3">
    <name type="scientific">Batillaria attramentaria</name>
    <dbReference type="NCBI Taxonomy" id="370345"/>
    <lineage>
        <taxon>Eukaryota</taxon>
        <taxon>Metazoa</taxon>
        <taxon>Spiralia</taxon>
        <taxon>Lophotrochozoa</taxon>
        <taxon>Mollusca</taxon>
        <taxon>Gastropoda</taxon>
        <taxon>Caenogastropoda</taxon>
        <taxon>Sorbeoconcha</taxon>
        <taxon>Cerithioidea</taxon>
        <taxon>Batillariidae</taxon>
        <taxon>Batillaria</taxon>
    </lineage>
</organism>
<accession>A0ABD0K9R2</accession>
<name>A0ABD0K9R2_9CAEN</name>
<evidence type="ECO:0000313" key="3">
    <source>
        <dbReference type="Proteomes" id="UP001519460"/>
    </source>
</evidence>
<protein>
    <submittedName>
        <fullName evidence="2">Uncharacterized protein</fullName>
    </submittedName>
</protein>